<dbReference type="InterPro" id="IPR002915">
    <property type="entry name" value="DeoC/FbaB/LacD_aldolase"/>
</dbReference>
<evidence type="ECO:0000256" key="2">
    <source>
        <dbReference type="ARBA" id="ARBA00013068"/>
    </source>
</evidence>
<evidence type="ECO:0000256" key="3">
    <source>
        <dbReference type="ARBA" id="ARBA00023239"/>
    </source>
</evidence>
<dbReference type="InterPro" id="IPR041720">
    <property type="entry name" value="FbaB-like"/>
</dbReference>
<dbReference type="GO" id="GO:0004332">
    <property type="term" value="F:fructose-bisphosphate aldolase activity"/>
    <property type="evidence" value="ECO:0007669"/>
    <property type="project" value="UniProtKB-EC"/>
</dbReference>
<evidence type="ECO:0000256" key="5">
    <source>
        <dbReference type="PIRSR" id="PIRSR038992-1"/>
    </source>
</evidence>
<dbReference type="AlphaFoldDB" id="A0A8A3S1E1"/>
<reference evidence="6" key="1">
    <citation type="journal article" date="2001" name="Int. J. Syst. Evol. Microbiol.">
        <title>Methanofollis aquaemaris sp. nov., a methanogen isolated from an aquaculture fish pond.</title>
        <authorList>
            <person name="Lai M.C."/>
            <person name="Chen S.C."/>
        </authorList>
    </citation>
    <scope>NUCLEOTIDE SEQUENCE</scope>
    <source>
        <strain evidence="6">N2F9704</strain>
    </source>
</reference>
<accession>A0A8A3S1E1</accession>
<dbReference type="SUPFAM" id="SSF51569">
    <property type="entry name" value="Aldolase"/>
    <property type="match status" value="1"/>
</dbReference>
<dbReference type="CDD" id="cd00958">
    <property type="entry name" value="DhnA"/>
    <property type="match status" value="1"/>
</dbReference>
<keyword evidence="7" id="KW-1185">Reference proteome</keyword>
<reference evidence="6" key="2">
    <citation type="submission" date="2019-02" db="EMBL/GenBank/DDBJ databases">
        <authorList>
            <person name="Chen S.-C."/>
            <person name="Chien H.-H."/>
            <person name="Lai M.-C."/>
        </authorList>
    </citation>
    <scope>NUCLEOTIDE SEQUENCE</scope>
    <source>
        <strain evidence="6">N2F9704</strain>
    </source>
</reference>
<dbReference type="Pfam" id="PF01791">
    <property type="entry name" value="DeoC"/>
    <property type="match status" value="1"/>
</dbReference>
<dbReference type="GeneID" id="76422793"/>
<dbReference type="RefSeq" id="WP_265581391.1">
    <property type="nucleotide sequence ID" value="NZ_CP036172.1"/>
</dbReference>
<gene>
    <name evidence="6" type="ORF">RJ40_00525</name>
</gene>
<dbReference type="KEGG" id="maqe:RJ40_00525"/>
<organism evidence="6 7">
    <name type="scientific">Methanofollis aquaemaris</name>
    <dbReference type="NCBI Taxonomy" id="126734"/>
    <lineage>
        <taxon>Archaea</taxon>
        <taxon>Methanobacteriati</taxon>
        <taxon>Methanobacteriota</taxon>
        <taxon>Stenosarchaea group</taxon>
        <taxon>Methanomicrobia</taxon>
        <taxon>Methanomicrobiales</taxon>
        <taxon>Methanomicrobiaceae</taxon>
        <taxon>Methanofollis</taxon>
    </lineage>
</organism>
<dbReference type="PIRSF" id="PIRSF038992">
    <property type="entry name" value="Aldolase_Ia"/>
    <property type="match status" value="1"/>
</dbReference>
<evidence type="ECO:0000313" key="7">
    <source>
        <dbReference type="Proteomes" id="UP001042704"/>
    </source>
</evidence>
<proteinExistence type="inferred from homology"/>
<dbReference type="NCBIfam" id="NF005321">
    <property type="entry name" value="PRK06852.1"/>
    <property type="match status" value="1"/>
</dbReference>
<dbReference type="PANTHER" id="PTHR47916:SF4">
    <property type="entry name" value="FRUCTOSE-BISPHOSPHATE ALDOLASE CLASS 1"/>
    <property type="match status" value="1"/>
</dbReference>
<evidence type="ECO:0000256" key="1">
    <source>
        <dbReference type="ARBA" id="ARBA00008116"/>
    </source>
</evidence>
<evidence type="ECO:0000256" key="4">
    <source>
        <dbReference type="ARBA" id="ARBA00023270"/>
    </source>
</evidence>
<dbReference type="Proteomes" id="UP001042704">
    <property type="component" value="Chromosome"/>
</dbReference>
<dbReference type="InterPro" id="IPR013785">
    <property type="entry name" value="Aldolase_TIM"/>
</dbReference>
<feature type="active site" description="Schiff-base intermediate with dihydroxyacetone-P" evidence="5">
    <location>
        <position position="177"/>
    </location>
</feature>
<dbReference type="SMART" id="SM01133">
    <property type="entry name" value="DeoC"/>
    <property type="match status" value="1"/>
</dbReference>
<keyword evidence="3" id="KW-0456">Lyase</keyword>
<sequence length="305" mass="32712">MSSQVSISVPADVPETARETYIQNLTTITHGTGRLMLFAGDQKIEHLNDDFYGENIPADDADPEHLFRVAKQGRIGVFATQIGLVARYGSDYPEVPYLVKLNSKTHLVKTAQKDPVSPLLTTVEQVVRFRDQSGLKIAGVGYTIYLGSEFEDRMLKEAAEVVNEAHQHGLITVLWIYPRGAAVKDEKDPHLIAGATGVAACLGSDFVKVNAPKKDGASAADLLKEATLAAGRTSVVCAGGSSVDEETFLRQLYDQIHTGGAHGNATGRNLHQKSLGEAVRMCNAISAITLDDASVEDALALLKGN</sequence>
<dbReference type="InterPro" id="IPR050456">
    <property type="entry name" value="DeoC/FbaB_aldolase"/>
</dbReference>
<comment type="similarity">
    <text evidence="1">Belongs to the DeoC/FbaB aldolase family.</text>
</comment>
<dbReference type="Gene3D" id="3.20.20.70">
    <property type="entry name" value="Aldolase class I"/>
    <property type="match status" value="1"/>
</dbReference>
<feature type="active site" description="Schiff-base intermediate with dihydroxyacetone-P" evidence="5">
    <location>
        <position position="208"/>
    </location>
</feature>
<keyword evidence="4" id="KW-0704">Schiff base</keyword>
<protein>
    <recommendedName>
        <fullName evidence="2">fructose-bisphosphate aldolase</fullName>
        <ecNumber evidence="2">4.1.2.13</ecNumber>
    </recommendedName>
</protein>
<dbReference type="PANTHER" id="PTHR47916">
    <property type="entry name" value="FRUCTOSE-BISPHOSPHATE ALDOLASE CLASS 1"/>
    <property type="match status" value="1"/>
</dbReference>
<dbReference type="EMBL" id="CP036172">
    <property type="protein sequence ID" value="QSZ66092.1"/>
    <property type="molecule type" value="Genomic_DNA"/>
</dbReference>
<name>A0A8A3S1E1_9EURY</name>
<dbReference type="EC" id="4.1.2.13" evidence="2"/>
<evidence type="ECO:0000313" key="6">
    <source>
        <dbReference type="EMBL" id="QSZ66092.1"/>
    </source>
</evidence>